<dbReference type="NCBIfam" id="NF033543">
    <property type="entry name" value="transpos_IS256"/>
    <property type="match status" value="1"/>
</dbReference>
<comment type="similarity">
    <text evidence="2 6">Belongs to the transposase mutator family.</text>
</comment>
<evidence type="ECO:0000256" key="4">
    <source>
        <dbReference type="ARBA" id="ARBA00023125"/>
    </source>
</evidence>
<organism evidence="7">
    <name type="scientific">Clostridium sp. enrichment culture clone 7-14</name>
    <dbReference type="NCBI Taxonomy" id="598552"/>
    <lineage>
        <taxon>Bacteria</taxon>
        <taxon>Bacillati</taxon>
        <taxon>Bacillota</taxon>
        <taxon>Clostridia</taxon>
        <taxon>Eubacteriales</taxon>
        <taxon>Clostridiaceae</taxon>
        <taxon>Clostridium</taxon>
        <taxon>environmental samples</taxon>
    </lineage>
</organism>
<proteinExistence type="inferred from homology"/>
<evidence type="ECO:0000256" key="6">
    <source>
        <dbReference type="RuleBase" id="RU365089"/>
    </source>
</evidence>
<dbReference type="AlphaFoldDB" id="C0KTB1"/>
<evidence type="ECO:0000256" key="2">
    <source>
        <dbReference type="ARBA" id="ARBA00010961"/>
    </source>
</evidence>
<evidence type="ECO:0000256" key="1">
    <source>
        <dbReference type="ARBA" id="ARBA00002190"/>
    </source>
</evidence>
<accession>C0KTB1</accession>
<dbReference type="PANTHER" id="PTHR33217:SF8">
    <property type="entry name" value="MUTATOR FAMILY TRANSPOSASE"/>
    <property type="match status" value="1"/>
</dbReference>
<dbReference type="PANTHER" id="PTHR33217">
    <property type="entry name" value="TRANSPOSASE FOR INSERTION SEQUENCE ELEMENT IS1081"/>
    <property type="match status" value="1"/>
</dbReference>
<keyword evidence="3 6" id="KW-0815">Transposition</keyword>
<evidence type="ECO:0000313" key="7">
    <source>
        <dbReference type="EMBL" id="ACN23797.1"/>
    </source>
</evidence>
<dbReference type="PROSITE" id="PS01007">
    <property type="entry name" value="TRANSPOSASE_MUTATOR"/>
    <property type="match status" value="1"/>
</dbReference>
<dbReference type="EMBL" id="FJ625861">
    <property type="protein sequence ID" value="ACN23797.1"/>
    <property type="molecule type" value="Genomic_DNA"/>
</dbReference>
<keyword evidence="4 6" id="KW-0238">DNA-binding</keyword>
<protein>
    <recommendedName>
        <fullName evidence="6">Mutator family transposase</fullName>
    </recommendedName>
</protein>
<keyword evidence="6" id="KW-0814">Transposable element</keyword>
<dbReference type="GO" id="GO:0006313">
    <property type="term" value="P:DNA transposition"/>
    <property type="evidence" value="ECO:0007669"/>
    <property type="project" value="UniProtKB-UniRule"/>
</dbReference>
<comment type="function">
    <text evidence="1 6">Required for the transposition of the insertion element.</text>
</comment>
<evidence type="ECO:0000256" key="5">
    <source>
        <dbReference type="ARBA" id="ARBA00023172"/>
    </source>
</evidence>
<sequence>MTRRNRSPEENERRAKIRELLQESNISSMDDIQNLFKETIAEFMENGLDAELDDELGYSRYDYKNKGTDNSRNGHSSKTLRTSFGDVDVAVPRDRKGEFEPQLLKKNQTSISQDIEEKILSMYAKGMTTSDIESHIREIYGIEVSDTTVSRVTDKILPIAKEWQQRPLESVYAVVFLDAIHFHVRSEGQIVKKAVYIAIGINLDGRKDVLGMWVGENESAKFWATVLNGLRNRGVEDIFIACTDNLTGFSVAIEAVFPKAEIQNCIIHQIRNSTRYVSYKDLKALVADLKAVYAAVDEATALEALDVFAQHWDKKYPKISASWQDNWPNLSTYFKFPQEVRRLIYTTNAIEGFNRQLRKVTKAKSVFPTDDSLLKMLYLAMMDITKKWTGRRQDWSIIHAQLAVYYADRMPD</sequence>
<name>C0KTB1_9CLOT</name>
<evidence type="ECO:0000256" key="3">
    <source>
        <dbReference type="ARBA" id="ARBA00022578"/>
    </source>
</evidence>
<dbReference type="InterPro" id="IPR001207">
    <property type="entry name" value="Transposase_mutator"/>
</dbReference>
<dbReference type="GO" id="GO:0003677">
    <property type="term" value="F:DNA binding"/>
    <property type="evidence" value="ECO:0007669"/>
    <property type="project" value="UniProtKB-UniRule"/>
</dbReference>
<dbReference type="GO" id="GO:0004803">
    <property type="term" value="F:transposase activity"/>
    <property type="evidence" value="ECO:0007669"/>
    <property type="project" value="UniProtKB-UniRule"/>
</dbReference>
<keyword evidence="5 6" id="KW-0233">DNA recombination</keyword>
<dbReference type="Pfam" id="PF00872">
    <property type="entry name" value="Transposase_mut"/>
    <property type="match status" value="1"/>
</dbReference>
<reference evidence="7" key="1">
    <citation type="journal article" date="2010" name="PLoS ONE">
        <title>Phylogenetic Evidence for Lateral Gene Transfer in the Intestine of Marine Iguanas.</title>
        <authorList>
            <person name="Nelson D.M."/>
            <person name="Cann I.K.O."/>
            <person name="Altermann E."/>
            <person name="Mackie R.I."/>
        </authorList>
    </citation>
    <scope>NUCLEOTIDE SEQUENCE</scope>
</reference>